<evidence type="ECO:0000256" key="2">
    <source>
        <dbReference type="ARBA" id="ARBA00022840"/>
    </source>
</evidence>
<proteinExistence type="predicted"/>
<evidence type="ECO:0000256" key="1">
    <source>
        <dbReference type="ARBA" id="ARBA00022741"/>
    </source>
</evidence>
<keyword evidence="1" id="KW-0547">Nucleotide-binding</keyword>
<evidence type="ECO:0000259" key="5">
    <source>
        <dbReference type="SMART" id="SM00382"/>
    </source>
</evidence>
<dbReference type="Gene3D" id="1.10.8.60">
    <property type="match status" value="1"/>
</dbReference>
<name>A0ABV7H6N7_9BURK</name>
<dbReference type="InterPro" id="IPR003959">
    <property type="entry name" value="ATPase_AAA_core"/>
</dbReference>
<sequence length="679" mass="73193">MYTLTMLGVLLSVIHAIAAHLQEQPGALQHMLLSVLVLGYVVTPIILLINTLLERVLIKAPGSFWRDAYLLSIARDLHLIRSARGVLAYILWFAAICAAALLAQRLSEYVAPWVGHLAVAVTLGAGVARCVPCPADFATTLEHLERRWGDSPRGAHSRSDARSHDSEDGPDAMPAPVSARRAGLTFAQIAGMAETKSRVRDAVQRVLQGAHQTGTSAVDAPRNGILLHGEPGNGKTIFAEAVAGEFGIPLISVTYADVSSRWIGAEAEALTACFRQAMDSAPCVLFIDEVDSFLVDRASFSGSNTESLRVTNLLLTQCVEVRRHGVVLMAATNFLDRLDAASIREGRFDFKIEVPPPDLDARIGLFTQALHQAAPRVRVDPDLLARLLARWDGFSVKRVQAVAEELGATWGPLGAHELAVSDVLAALRTVQGQGAQPSASAAFESLGLDTDSRTAIEGLCRIMRDPMTYEGLGAALPTGLLLSSSNAASASAIVSRLAPTSGWVVERVNSAELLGSAERLTKAWRQARDRRPAMVFIDSADVLLDPTPMAQAPHFVPALVAILDETRARYKDVMVVLGVSPGHELPAELVAPGRMTEFIRVQAQSQCPFNHLDQVLSAWSIRLEGSRDDLLALIGRDATQADLERLVQVAVNAHVAHEGRRVDVLTVDDLKRAAQRVAW</sequence>
<feature type="domain" description="AAA+ ATPase" evidence="5">
    <location>
        <begin position="221"/>
        <end position="358"/>
    </location>
</feature>
<dbReference type="PANTHER" id="PTHR23077:SF171">
    <property type="entry name" value="NUCLEAR VALOSIN-CONTAINING PROTEIN-LIKE"/>
    <property type="match status" value="1"/>
</dbReference>
<keyword evidence="2" id="KW-0067">ATP-binding</keyword>
<feature type="transmembrane region" description="Helical" evidence="4">
    <location>
        <begin position="28"/>
        <end position="49"/>
    </location>
</feature>
<feature type="compositionally biased region" description="Basic and acidic residues" evidence="3">
    <location>
        <begin position="157"/>
        <end position="167"/>
    </location>
</feature>
<dbReference type="Pfam" id="PF00004">
    <property type="entry name" value="AAA"/>
    <property type="match status" value="1"/>
</dbReference>
<accession>A0ABV7H6N7</accession>
<evidence type="ECO:0000313" key="6">
    <source>
        <dbReference type="EMBL" id="MFC3148328.1"/>
    </source>
</evidence>
<keyword evidence="4" id="KW-0812">Transmembrane</keyword>
<comment type="caution">
    <text evidence="6">The sequence shown here is derived from an EMBL/GenBank/DDBJ whole genome shotgun (WGS) entry which is preliminary data.</text>
</comment>
<protein>
    <submittedName>
        <fullName evidence="6">AAA family ATPase</fullName>
    </submittedName>
</protein>
<dbReference type="CDD" id="cd19481">
    <property type="entry name" value="RecA-like_protease"/>
    <property type="match status" value="1"/>
</dbReference>
<evidence type="ECO:0000256" key="4">
    <source>
        <dbReference type="SAM" id="Phobius"/>
    </source>
</evidence>
<dbReference type="EMBL" id="JBHRTI010000004">
    <property type="protein sequence ID" value="MFC3148328.1"/>
    <property type="molecule type" value="Genomic_DNA"/>
</dbReference>
<dbReference type="SMART" id="SM00382">
    <property type="entry name" value="AAA"/>
    <property type="match status" value="1"/>
</dbReference>
<dbReference type="Gene3D" id="3.40.50.300">
    <property type="entry name" value="P-loop containing nucleotide triphosphate hydrolases"/>
    <property type="match status" value="2"/>
</dbReference>
<dbReference type="InterPro" id="IPR027417">
    <property type="entry name" value="P-loop_NTPase"/>
</dbReference>
<keyword evidence="4" id="KW-1133">Transmembrane helix</keyword>
<dbReference type="PANTHER" id="PTHR23077">
    <property type="entry name" value="AAA-FAMILY ATPASE"/>
    <property type="match status" value="1"/>
</dbReference>
<organism evidence="6 7">
    <name type="scientific">Piscinibacterium candidicorallinum</name>
    <dbReference type="NCBI Taxonomy" id="1793872"/>
    <lineage>
        <taxon>Bacteria</taxon>
        <taxon>Pseudomonadati</taxon>
        <taxon>Pseudomonadota</taxon>
        <taxon>Betaproteobacteria</taxon>
        <taxon>Burkholderiales</taxon>
        <taxon>Piscinibacterium</taxon>
    </lineage>
</organism>
<keyword evidence="4" id="KW-0472">Membrane</keyword>
<dbReference type="Proteomes" id="UP001595556">
    <property type="component" value="Unassembled WGS sequence"/>
</dbReference>
<dbReference type="SUPFAM" id="SSF52540">
    <property type="entry name" value="P-loop containing nucleoside triphosphate hydrolases"/>
    <property type="match status" value="2"/>
</dbReference>
<dbReference type="InterPro" id="IPR003593">
    <property type="entry name" value="AAA+_ATPase"/>
</dbReference>
<feature type="transmembrane region" description="Helical" evidence="4">
    <location>
        <begin position="85"/>
        <end position="103"/>
    </location>
</feature>
<evidence type="ECO:0000313" key="7">
    <source>
        <dbReference type="Proteomes" id="UP001595556"/>
    </source>
</evidence>
<feature type="region of interest" description="Disordered" evidence="3">
    <location>
        <begin position="148"/>
        <end position="175"/>
    </location>
</feature>
<reference evidence="7" key="1">
    <citation type="journal article" date="2019" name="Int. J. Syst. Evol. Microbiol.">
        <title>The Global Catalogue of Microorganisms (GCM) 10K type strain sequencing project: providing services to taxonomists for standard genome sequencing and annotation.</title>
        <authorList>
            <consortium name="The Broad Institute Genomics Platform"/>
            <consortium name="The Broad Institute Genome Sequencing Center for Infectious Disease"/>
            <person name="Wu L."/>
            <person name="Ma J."/>
        </authorList>
    </citation>
    <scope>NUCLEOTIDE SEQUENCE [LARGE SCALE GENOMIC DNA]</scope>
    <source>
        <strain evidence="7">KCTC 52168</strain>
    </source>
</reference>
<keyword evidence="7" id="KW-1185">Reference proteome</keyword>
<evidence type="ECO:0000256" key="3">
    <source>
        <dbReference type="SAM" id="MobiDB-lite"/>
    </source>
</evidence>
<gene>
    <name evidence="6" type="ORF">ACFOEN_11810</name>
</gene>
<dbReference type="InterPro" id="IPR050168">
    <property type="entry name" value="AAA_ATPase_domain"/>
</dbReference>